<dbReference type="InterPro" id="IPR041802">
    <property type="entry name" value="MPP_YfcE"/>
</dbReference>
<dbReference type="AlphaFoldDB" id="A0A1F7REY8"/>
<keyword evidence="2" id="KW-0479">Metal-binding</keyword>
<dbReference type="Pfam" id="PF12850">
    <property type="entry name" value="Metallophos_2"/>
    <property type="match status" value="1"/>
</dbReference>
<gene>
    <name evidence="4" type="ORF">A2042_02730</name>
</gene>
<dbReference type="InterPro" id="IPR024654">
    <property type="entry name" value="Calcineurin-like_PHP_lpxH"/>
</dbReference>
<evidence type="ECO:0000256" key="1">
    <source>
        <dbReference type="ARBA" id="ARBA00008950"/>
    </source>
</evidence>
<dbReference type="PANTHER" id="PTHR43165">
    <property type="entry name" value="METALLOPHOSPHOESTERASE"/>
    <property type="match status" value="1"/>
</dbReference>
<comment type="caution">
    <text evidence="4">The sequence shown here is derived from an EMBL/GenBank/DDBJ whole genome shotgun (WGS) entry which is preliminary data.</text>
</comment>
<dbReference type="NCBIfam" id="TIGR00040">
    <property type="entry name" value="yfcE"/>
    <property type="match status" value="1"/>
</dbReference>
<dbReference type="CDD" id="cd00841">
    <property type="entry name" value="MPP_YfcE"/>
    <property type="match status" value="1"/>
</dbReference>
<dbReference type="EC" id="3.1.4.-" evidence="2"/>
<dbReference type="Gene3D" id="3.60.21.10">
    <property type="match status" value="1"/>
</dbReference>
<accession>A0A1F7REY8</accession>
<comment type="similarity">
    <text evidence="1 2">Belongs to the metallophosphoesterase superfamily. YfcE family.</text>
</comment>
<organism evidence="4 5">
    <name type="scientific">Candidatus Schekmanbacteria bacterium GWA2_38_11</name>
    <dbReference type="NCBI Taxonomy" id="1817876"/>
    <lineage>
        <taxon>Bacteria</taxon>
        <taxon>Candidatus Schekmaniibacteriota</taxon>
    </lineage>
</organism>
<dbReference type="SUPFAM" id="SSF56300">
    <property type="entry name" value="Metallo-dependent phosphatases"/>
    <property type="match status" value="1"/>
</dbReference>
<dbReference type="PANTHER" id="PTHR43165:SF1">
    <property type="entry name" value="PHOSPHODIESTERASE MJ0936"/>
    <property type="match status" value="1"/>
</dbReference>
<protein>
    <recommendedName>
        <fullName evidence="2">Phosphoesterase</fullName>
        <ecNumber evidence="2">3.1.4.-</ecNumber>
    </recommendedName>
</protein>
<sequence length="161" mass="17644">MKLGLIADTHDNIPNIRKAIKIFNETGIRLIAHAGDFIAPFSAKEFKAFKGKIISVFGNCDGEKKGLKEAFKGIGEIYEEGFSFRAGRRHIFLTHVPDNLESDSMIKEYDLLIFGHTHKAEVKKIGGSVIVNPGEAGGWLYGKATIAIADLESLSVKIISL</sequence>
<dbReference type="GO" id="GO:0046872">
    <property type="term" value="F:metal ion binding"/>
    <property type="evidence" value="ECO:0007669"/>
    <property type="project" value="UniProtKB-KW"/>
</dbReference>
<proteinExistence type="inferred from homology"/>
<name>A0A1F7REY8_9BACT</name>
<dbReference type="InterPro" id="IPR029052">
    <property type="entry name" value="Metallo-depent_PP-like"/>
</dbReference>
<dbReference type="InterPro" id="IPR000979">
    <property type="entry name" value="Phosphodiesterase_MJ0936/Vps29"/>
</dbReference>
<evidence type="ECO:0000313" key="5">
    <source>
        <dbReference type="Proteomes" id="UP000178526"/>
    </source>
</evidence>
<comment type="cofactor">
    <cofactor evidence="2">
        <name>a divalent metal cation</name>
        <dbReference type="ChEBI" id="CHEBI:60240"/>
    </cofactor>
</comment>
<dbReference type="Proteomes" id="UP000178526">
    <property type="component" value="Unassembled WGS sequence"/>
</dbReference>
<dbReference type="GO" id="GO:0016787">
    <property type="term" value="F:hydrolase activity"/>
    <property type="evidence" value="ECO:0007669"/>
    <property type="project" value="UniProtKB-UniRule"/>
</dbReference>
<dbReference type="EMBL" id="MGDB01000107">
    <property type="protein sequence ID" value="OGL40125.1"/>
    <property type="molecule type" value="Genomic_DNA"/>
</dbReference>
<evidence type="ECO:0000256" key="2">
    <source>
        <dbReference type="RuleBase" id="RU362039"/>
    </source>
</evidence>
<evidence type="ECO:0000259" key="3">
    <source>
        <dbReference type="Pfam" id="PF12850"/>
    </source>
</evidence>
<feature type="domain" description="Calcineurin-like phosphoesterase" evidence="3">
    <location>
        <begin position="1"/>
        <end position="153"/>
    </location>
</feature>
<evidence type="ECO:0000313" key="4">
    <source>
        <dbReference type="EMBL" id="OGL40125.1"/>
    </source>
</evidence>
<dbReference type="InterPro" id="IPR053193">
    <property type="entry name" value="MetalloPDE_YfcE-like"/>
</dbReference>
<reference evidence="4 5" key="1">
    <citation type="journal article" date="2016" name="Nat. Commun.">
        <title>Thousands of microbial genomes shed light on interconnected biogeochemical processes in an aquifer system.</title>
        <authorList>
            <person name="Anantharaman K."/>
            <person name="Brown C.T."/>
            <person name="Hug L.A."/>
            <person name="Sharon I."/>
            <person name="Castelle C.J."/>
            <person name="Probst A.J."/>
            <person name="Thomas B.C."/>
            <person name="Singh A."/>
            <person name="Wilkins M.J."/>
            <person name="Karaoz U."/>
            <person name="Brodie E.L."/>
            <person name="Williams K.H."/>
            <person name="Hubbard S.S."/>
            <person name="Banfield J.F."/>
        </authorList>
    </citation>
    <scope>NUCLEOTIDE SEQUENCE [LARGE SCALE GENOMIC DNA]</scope>
</reference>